<name>A0AAN9P5T5_CLITE</name>
<gene>
    <name evidence="1" type="ORF">RJT34_21591</name>
</gene>
<dbReference type="EMBL" id="JAYKXN010000005">
    <property type="protein sequence ID" value="KAK7286533.1"/>
    <property type="molecule type" value="Genomic_DNA"/>
</dbReference>
<comment type="caution">
    <text evidence="1">The sequence shown here is derived from an EMBL/GenBank/DDBJ whole genome shotgun (WGS) entry which is preliminary data.</text>
</comment>
<dbReference type="Proteomes" id="UP001359559">
    <property type="component" value="Unassembled WGS sequence"/>
</dbReference>
<protein>
    <submittedName>
        <fullName evidence="1">Uncharacterized protein</fullName>
    </submittedName>
</protein>
<proteinExistence type="predicted"/>
<keyword evidence="2" id="KW-1185">Reference proteome</keyword>
<evidence type="ECO:0000313" key="1">
    <source>
        <dbReference type="EMBL" id="KAK7286533.1"/>
    </source>
</evidence>
<organism evidence="1 2">
    <name type="scientific">Clitoria ternatea</name>
    <name type="common">Butterfly pea</name>
    <dbReference type="NCBI Taxonomy" id="43366"/>
    <lineage>
        <taxon>Eukaryota</taxon>
        <taxon>Viridiplantae</taxon>
        <taxon>Streptophyta</taxon>
        <taxon>Embryophyta</taxon>
        <taxon>Tracheophyta</taxon>
        <taxon>Spermatophyta</taxon>
        <taxon>Magnoliopsida</taxon>
        <taxon>eudicotyledons</taxon>
        <taxon>Gunneridae</taxon>
        <taxon>Pentapetalae</taxon>
        <taxon>rosids</taxon>
        <taxon>fabids</taxon>
        <taxon>Fabales</taxon>
        <taxon>Fabaceae</taxon>
        <taxon>Papilionoideae</taxon>
        <taxon>50 kb inversion clade</taxon>
        <taxon>NPAAA clade</taxon>
        <taxon>indigoferoid/millettioid clade</taxon>
        <taxon>Phaseoleae</taxon>
        <taxon>Clitoria</taxon>
    </lineage>
</organism>
<accession>A0AAN9P5T5</accession>
<evidence type="ECO:0000313" key="2">
    <source>
        <dbReference type="Proteomes" id="UP001359559"/>
    </source>
</evidence>
<sequence>MELGLGFGNTTLSATGYCLSLVASVALPVATVLPTTLPPTKVKRIFVALDNICGKGFFRGTNAFLSIFRFFLAKISVSVFQASAPPVMGCCC</sequence>
<dbReference type="AlphaFoldDB" id="A0AAN9P5T5"/>
<reference evidence="1 2" key="1">
    <citation type="submission" date="2024-01" db="EMBL/GenBank/DDBJ databases">
        <title>The genomes of 5 underutilized Papilionoideae crops provide insights into root nodulation and disease resistance.</title>
        <authorList>
            <person name="Yuan L."/>
        </authorList>
    </citation>
    <scope>NUCLEOTIDE SEQUENCE [LARGE SCALE GENOMIC DNA]</scope>
    <source>
        <strain evidence="1">LY-2023</strain>
        <tissue evidence="1">Leaf</tissue>
    </source>
</reference>